<keyword evidence="1" id="KW-1133">Transmembrane helix</keyword>
<accession>A0AAD8KFV9</accession>
<evidence type="ECO:0000313" key="2">
    <source>
        <dbReference type="EMBL" id="KAK1422264.1"/>
    </source>
</evidence>
<dbReference type="SUPFAM" id="SSF52047">
    <property type="entry name" value="RNI-like"/>
    <property type="match status" value="1"/>
</dbReference>
<evidence type="ECO:0008006" key="4">
    <source>
        <dbReference type="Google" id="ProtNLM"/>
    </source>
</evidence>
<keyword evidence="3" id="KW-1185">Reference proteome</keyword>
<evidence type="ECO:0000256" key="1">
    <source>
        <dbReference type="SAM" id="Phobius"/>
    </source>
</evidence>
<dbReference type="Proteomes" id="UP001229421">
    <property type="component" value="Unassembled WGS sequence"/>
</dbReference>
<sequence>MQPCIFIHSYGKFDQGFITLLCFIFIPAPTYVLSTKDEKFRLIKGGTNVGEACTIAELFACLPVIEHLNIFSFDFEWLVLDSVPKELPTSLFHLKYFFFEDVCFYEASALAFLLVSIKCSPNLEKIRLEINRDLTCYAKSTAMLEEYSDVWLEHLVELEVDFFRNSKLEIEFVKFILARSPKLKKVSVNSWICTMDEMLKMLHALLRAPRASRNLCLIVDSVSFRSVNFLKR</sequence>
<protein>
    <recommendedName>
        <fullName evidence="4">FBD domain-containing protein</fullName>
    </recommendedName>
</protein>
<reference evidence="2" key="1">
    <citation type="journal article" date="2023" name="bioRxiv">
        <title>Improved chromosome-level genome assembly for marigold (Tagetes erecta).</title>
        <authorList>
            <person name="Jiang F."/>
            <person name="Yuan L."/>
            <person name="Wang S."/>
            <person name="Wang H."/>
            <person name="Xu D."/>
            <person name="Wang A."/>
            <person name="Fan W."/>
        </authorList>
    </citation>
    <scope>NUCLEOTIDE SEQUENCE</scope>
    <source>
        <strain evidence="2">WSJ</strain>
        <tissue evidence="2">Leaf</tissue>
    </source>
</reference>
<keyword evidence="1" id="KW-0812">Transmembrane</keyword>
<gene>
    <name evidence="2" type="ORF">QVD17_25254</name>
</gene>
<organism evidence="2 3">
    <name type="scientific">Tagetes erecta</name>
    <name type="common">African marigold</name>
    <dbReference type="NCBI Taxonomy" id="13708"/>
    <lineage>
        <taxon>Eukaryota</taxon>
        <taxon>Viridiplantae</taxon>
        <taxon>Streptophyta</taxon>
        <taxon>Embryophyta</taxon>
        <taxon>Tracheophyta</taxon>
        <taxon>Spermatophyta</taxon>
        <taxon>Magnoliopsida</taxon>
        <taxon>eudicotyledons</taxon>
        <taxon>Gunneridae</taxon>
        <taxon>Pentapetalae</taxon>
        <taxon>asterids</taxon>
        <taxon>campanulids</taxon>
        <taxon>Asterales</taxon>
        <taxon>Asteraceae</taxon>
        <taxon>Asteroideae</taxon>
        <taxon>Heliantheae alliance</taxon>
        <taxon>Tageteae</taxon>
        <taxon>Tagetes</taxon>
    </lineage>
</organism>
<dbReference type="EMBL" id="JAUHHV010000006">
    <property type="protein sequence ID" value="KAK1422264.1"/>
    <property type="molecule type" value="Genomic_DNA"/>
</dbReference>
<keyword evidence="1" id="KW-0472">Membrane</keyword>
<comment type="caution">
    <text evidence="2">The sequence shown here is derived from an EMBL/GenBank/DDBJ whole genome shotgun (WGS) entry which is preliminary data.</text>
</comment>
<name>A0AAD8KFV9_TARER</name>
<evidence type="ECO:0000313" key="3">
    <source>
        <dbReference type="Proteomes" id="UP001229421"/>
    </source>
</evidence>
<dbReference type="AlphaFoldDB" id="A0AAD8KFV9"/>
<feature type="transmembrane region" description="Helical" evidence="1">
    <location>
        <begin position="16"/>
        <end position="34"/>
    </location>
</feature>
<proteinExistence type="predicted"/>